<evidence type="ECO:0000256" key="1">
    <source>
        <dbReference type="ARBA" id="ARBA00004651"/>
    </source>
</evidence>
<keyword evidence="6 8" id="KW-1133">Transmembrane helix</keyword>
<evidence type="ECO:0000256" key="5">
    <source>
        <dbReference type="ARBA" id="ARBA00022692"/>
    </source>
</evidence>
<dbReference type="Proteomes" id="UP000030014">
    <property type="component" value="Unassembled WGS sequence"/>
</dbReference>
<feature type="transmembrane region" description="Helical" evidence="8">
    <location>
        <begin position="340"/>
        <end position="360"/>
    </location>
</feature>
<comment type="caution">
    <text evidence="10">The sequence shown here is derived from an EMBL/GenBank/DDBJ whole genome shotgun (WGS) entry which is preliminary data.</text>
</comment>
<feature type="transmembrane region" description="Helical" evidence="8">
    <location>
        <begin position="175"/>
        <end position="198"/>
    </location>
</feature>
<protein>
    <submittedName>
        <fullName evidence="10">ABC transporter permease</fullName>
    </submittedName>
</protein>
<organism evidence="10 11">
    <name type="scientific">Clostridium botulinum C/D str. DC5</name>
    <dbReference type="NCBI Taxonomy" id="1443128"/>
    <lineage>
        <taxon>Bacteria</taxon>
        <taxon>Bacillati</taxon>
        <taxon>Bacillota</taxon>
        <taxon>Clostridia</taxon>
        <taxon>Eubacteriales</taxon>
        <taxon>Clostridiaceae</taxon>
        <taxon>Clostridium</taxon>
    </lineage>
</organism>
<feature type="transmembrane region" description="Helical" evidence="8">
    <location>
        <begin position="286"/>
        <end position="305"/>
    </location>
</feature>
<evidence type="ECO:0000259" key="9">
    <source>
        <dbReference type="PROSITE" id="PS51012"/>
    </source>
</evidence>
<feature type="domain" description="ABC transmembrane type-2" evidence="9">
    <location>
        <begin position="143"/>
        <end position="365"/>
    </location>
</feature>
<dbReference type="InterPro" id="IPR013525">
    <property type="entry name" value="ABC2_TM"/>
</dbReference>
<keyword evidence="3" id="KW-0813">Transport</keyword>
<evidence type="ECO:0000313" key="10">
    <source>
        <dbReference type="EMBL" id="KGN00440.1"/>
    </source>
</evidence>
<evidence type="ECO:0000256" key="6">
    <source>
        <dbReference type="ARBA" id="ARBA00022989"/>
    </source>
</evidence>
<dbReference type="PANTHER" id="PTHR30294">
    <property type="entry name" value="MEMBRANE COMPONENT OF ABC TRANSPORTER YHHJ-RELATED"/>
    <property type="match status" value="1"/>
</dbReference>
<dbReference type="GO" id="GO:0140359">
    <property type="term" value="F:ABC-type transporter activity"/>
    <property type="evidence" value="ECO:0007669"/>
    <property type="project" value="InterPro"/>
</dbReference>
<dbReference type="Pfam" id="PF12698">
    <property type="entry name" value="ABC2_membrane_3"/>
    <property type="match status" value="1"/>
</dbReference>
<feature type="transmembrane region" description="Helical" evidence="8">
    <location>
        <begin position="256"/>
        <end position="274"/>
    </location>
</feature>
<dbReference type="AlphaFoldDB" id="A0A0A0IG41"/>
<sequence>MNIFINNLKRIFKSKSNLFFMVIFPIVLIVFIIGTNGGGSKFSLGVIDNDNTKFTKLFINEMGKYSKINYLSEPEVKKSLINFKNDYVIEIPKGFTEEIIKGKNKNIKGYEIDGINASVALKFNIENFIKSSRNIGEYAKGNEKIFYDGMDNYKKGILNIDLKNMDSNEVSKKNIMFSLGILIFNMLILAINITPIILQDKKTKVYYRIFTAPISAKNYTFQNLMSFLAIIIAQILIIFIFMINILNIKIPNFKNIFLLFIMFSIFVVAFSLFISNISKDKKTVSIISTLTVTPMAMLGGCFWPIEIMPNSLQQVSKFVPVTWMMEGIRKLLYNSNLNGVLREVSILVLFSIVFLLLASWREKDVVNL</sequence>
<evidence type="ECO:0000256" key="4">
    <source>
        <dbReference type="ARBA" id="ARBA00022475"/>
    </source>
</evidence>
<comment type="subcellular location">
    <subcellularLocation>
        <location evidence="1">Cell membrane</location>
        <topology evidence="1">Multi-pass membrane protein</topology>
    </subcellularLocation>
</comment>
<proteinExistence type="inferred from homology"/>
<feature type="transmembrane region" description="Helical" evidence="8">
    <location>
        <begin position="18"/>
        <end position="35"/>
    </location>
</feature>
<evidence type="ECO:0000256" key="3">
    <source>
        <dbReference type="ARBA" id="ARBA00022448"/>
    </source>
</evidence>
<comment type="similarity">
    <text evidence="2">Belongs to the ABC-2 integral membrane protein family.</text>
</comment>
<keyword evidence="5 8" id="KW-0812">Transmembrane</keyword>
<evidence type="ECO:0000256" key="2">
    <source>
        <dbReference type="ARBA" id="ARBA00007783"/>
    </source>
</evidence>
<evidence type="ECO:0000313" key="11">
    <source>
        <dbReference type="Proteomes" id="UP000030014"/>
    </source>
</evidence>
<reference evidence="10 11" key="1">
    <citation type="submission" date="2014-01" db="EMBL/GenBank/DDBJ databases">
        <title>Plasmidome dynamics in the species complex Clostridium novyi sensu lato converts strains of independent lineages into distinctly different pathogens.</title>
        <authorList>
            <person name="Skarin H."/>
            <person name="Segerman B."/>
        </authorList>
    </citation>
    <scope>NUCLEOTIDE SEQUENCE [LARGE SCALE GENOMIC DNA]</scope>
    <source>
        <strain evidence="10 11">DC5</strain>
    </source>
</reference>
<dbReference type="Gene3D" id="3.40.1710.10">
    <property type="entry name" value="abc type-2 transporter like domain"/>
    <property type="match status" value="1"/>
</dbReference>
<accession>A0A0A0IG41</accession>
<feature type="transmembrane region" description="Helical" evidence="8">
    <location>
        <begin position="227"/>
        <end position="250"/>
    </location>
</feature>
<gene>
    <name evidence="10" type="ORF">Z955_03625</name>
</gene>
<dbReference type="PANTHER" id="PTHR30294:SF45">
    <property type="entry name" value="LINEARMYCIN RESISTANCE PERMEASE PROTEIN LNRN"/>
    <property type="match status" value="1"/>
</dbReference>
<evidence type="ECO:0000256" key="7">
    <source>
        <dbReference type="ARBA" id="ARBA00023136"/>
    </source>
</evidence>
<dbReference type="GO" id="GO:0005886">
    <property type="term" value="C:plasma membrane"/>
    <property type="evidence" value="ECO:0007669"/>
    <property type="project" value="UniProtKB-SubCell"/>
</dbReference>
<dbReference type="InterPro" id="IPR051449">
    <property type="entry name" value="ABC-2_transporter_component"/>
</dbReference>
<dbReference type="PROSITE" id="PS51012">
    <property type="entry name" value="ABC_TM2"/>
    <property type="match status" value="1"/>
</dbReference>
<keyword evidence="4" id="KW-1003">Cell membrane</keyword>
<name>A0A0A0IG41_CLOBO</name>
<evidence type="ECO:0000256" key="8">
    <source>
        <dbReference type="SAM" id="Phobius"/>
    </source>
</evidence>
<keyword evidence="7 8" id="KW-0472">Membrane</keyword>
<dbReference type="RefSeq" id="WP_039259204.1">
    <property type="nucleotide sequence ID" value="NZ_JDRY01000021.1"/>
</dbReference>
<dbReference type="InterPro" id="IPR047817">
    <property type="entry name" value="ABC2_TM_bact-type"/>
</dbReference>
<dbReference type="EMBL" id="JDRY01000021">
    <property type="protein sequence ID" value="KGN00440.1"/>
    <property type="molecule type" value="Genomic_DNA"/>
</dbReference>